<accession>T1YRD5</accession>
<organism evidence="1">
    <name type="scientific">Listeria monocytogenes</name>
    <dbReference type="NCBI Taxonomy" id="1639"/>
    <lineage>
        <taxon>Bacteria</taxon>
        <taxon>Bacillati</taxon>
        <taxon>Bacillota</taxon>
        <taxon>Bacilli</taxon>
        <taxon>Bacillales</taxon>
        <taxon>Listeriaceae</taxon>
        <taxon>Listeria</taxon>
    </lineage>
</organism>
<proteinExistence type="predicted"/>
<evidence type="ECO:0000313" key="1">
    <source>
        <dbReference type="EMBL" id="AGU67323.1"/>
    </source>
</evidence>
<name>T1YRD5_LISMN</name>
<keyword evidence="1" id="KW-0614">Plasmid</keyword>
<protein>
    <submittedName>
        <fullName evidence="1">Uncharacterized protein</fullName>
    </submittedName>
</protein>
<reference evidence="1" key="1">
    <citation type="submission" date="2013-04" db="EMBL/GenBank/DDBJ databases">
        <authorList>
            <person name="Xu D."/>
            <person name="Yan H."/>
            <person name="Shi L."/>
            <person name="He J."/>
        </authorList>
    </citation>
    <scope>NUCLEOTIDE SEQUENCE</scope>
    <source>
        <strain evidence="1">11GZL18</strain>
        <plasmid evidence="1">unnamed</plasmid>
    </source>
</reference>
<dbReference type="EMBL" id="KC980924">
    <property type="protein sequence ID" value="AGU67323.1"/>
    <property type="molecule type" value="Genomic_DNA"/>
</dbReference>
<geneLocation type="plasmid" evidence="1">
    <name>unnamed</name>
</geneLocation>
<sequence length="32" mass="3981">MKKFKNKVPLKFFEKLVEEMNLPMDFEKLKHI</sequence>
<dbReference type="AlphaFoldDB" id="T1YRD5"/>